<accession>A0AAW1HX48</accession>
<evidence type="ECO:0000256" key="1">
    <source>
        <dbReference type="SAM" id="MobiDB-lite"/>
    </source>
</evidence>
<sequence>MDFYNDEDPNTNTDTSTQNTEESIVSNAVPPQWTSITALNLKVFDSSFNSEISEDVKNQVKDLNLKVFDSSFNSEISEDVKNQVKDGKEIDIFNNFVDDNLIQLMVRETNKYAE</sequence>
<proteinExistence type="predicted"/>
<name>A0AAW1HX48_POPJA</name>
<dbReference type="EMBL" id="JASPKY010000842">
    <property type="protein sequence ID" value="KAK9681135.1"/>
    <property type="molecule type" value="Genomic_DNA"/>
</dbReference>
<dbReference type="Proteomes" id="UP001458880">
    <property type="component" value="Unassembled WGS sequence"/>
</dbReference>
<feature type="region of interest" description="Disordered" evidence="1">
    <location>
        <begin position="1"/>
        <end position="26"/>
    </location>
</feature>
<evidence type="ECO:0000313" key="3">
    <source>
        <dbReference type="Proteomes" id="UP001458880"/>
    </source>
</evidence>
<dbReference type="AlphaFoldDB" id="A0AAW1HX48"/>
<evidence type="ECO:0000313" key="2">
    <source>
        <dbReference type="EMBL" id="KAK9681135.1"/>
    </source>
</evidence>
<feature type="compositionally biased region" description="Polar residues" evidence="1">
    <location>
        <begin position="10"/>
        <end position="26"/>
    </location>
</feature>
<reference evidence="2 3" key="1">
    <citation type="journal article" date="2024" name="BMC Genomics">
        <title>De novo assembly and annotation of Popillia japonica's genome with initial clues to its potential as an invasive pest.</title>
        <authorList>
            <person name="Cucini C."/>
            <person name="Boschi S."/>
            <person name="Funari R."/>
            <person name="Cardaioli E."/>
            <person name="Iannotti N."/>
            <person name="Marturano G."/>
            <person name="Paoli F."/>
            <person name="Bruttini M."/>
            <person name="Carapelli A."/>
            <person name="Frati F."/>
            <person name="Nardi F."/>
        </authorList>
    </citation>
    <scope>NUCLEOTIDE SEQUENCE [LARGE SCALE GENOMIC DNA]</scope>
    <source>
        <strain evidence="2">DMR45628</strain>
    </source>
</reference>
<comment type="caution">
    <text evidence="2">The sequence shown here is derived from an EMBL/GenBank/DDBJ whole genome shotgun (WGS) entry which is preliminary data.</text>
</comment>
<protein>
    <submittedName>
        <fullName evidence="2">Uncharacterized protein</fullName>
    </submittedName>
</protein>
<keyword evidence="3" id="KW-1185">Reference proteome</keyword>
<organism evidence="2 3">
    <name type="scientific">Popillia japonica</name>
    <name type="common">Japanese beetle</name>
    <dbReference type="NCBI Taxonomy" id="7064"/>
    <lineage>
        <taxon>Eukaryota</taxon>
        <taxon>Metazoa</taxon>
        <taxon>Ecdysozoa</taxon>
        <taxon>Arthropoda</taxon>
        <taxon>Hexapoda</taxon>
        <taxon>Insecta</taxon>
        <taxon>Pterygota</taxon>
        <taxon>Neoptera</taxon>
        <taxon>Endopterygota</taxon>
        <taxon>Coleoptera</taxon>
        <taxon>Polyphaga</taxon>
        <taxon>Scarabaeiformia</taxon>
        <taxon>Scarabaeidae</taxon>
        <taxon>Rutelinae</taxon>
        <taxon>Popillia</taxon>
    </lineage>
</organism>
<gene>
    <name evidence="2" type="ORF">QE152_g38541</name>
</gene>